<dbReference type="EMBL" id="HE796683">
    <property type="protein sequence ID" value="CCG99413.1"/>
    <property type="molecule type" value="Genomic_DNA"/>
</dbReference>
<keyword evidence="2" id="KW-0812">Transmembrane</keyword>
<dbReference type="KEGG" id="fae:FAES_1403"/>
<feature type="signal peptide" evidence="3">
    <location>
        <begin position="1"/>
        <end position="23"/>
    </location>
</feature>
<name>I0K5L0_9BACT</name>
<feature type="transmembrane region" description="Helical" evidence="2">
    <location>
        <begin position="906"/>
        <end position="923"/>
    </location>
</feature>
<dbReference type="PANTHER" id="PTHR10098">
    <property type="entry name" value="RAPSYN-RELATED"/>
    <property type="match status" value="1"/>
</dbReference>
<evidence type="ECO:0000259" key="4">
    <source>
        <dbReference type="Pfam" id="PF12770"/>
    </source>
</evidence>
<gene>
    <name evidence="5" type="ORF">FAES_1403</name>
</gene>
<dbReference type="SMART" id="SM00028">
    <property type="entry name" value="TPR"/>
    <property type="match status" value="9"/>
</dbReference>
<dbReference type="eggNOG" id="COG0457">
    <property type="taxonomic scope" value="Bacteria"/>
</dbReference>
<keyword evidence="2" id="KW-0472">Membrane</keyword>
<protein>
    <submittedName>
        <fullName evidence="5">TPR repeat-containing protein</fullName>
    </submittedName>
</protein>
<sequence length="941" mass="106102">MKPGAVCRLVGLFMGLLSQLGMAQSSYVWQGNQLKTRADSLYVAGNKPLAEQHYRQLVRYYEQHQDAARTAKALTDLAVLQLAKREYPYGIRLLRRSLARLAGPASPDSTRFRAYSYLGLFFKRMGRFDSCQIYYDRATELLDHTHTRQNSGTLISYYTNQGVWEIDRGDYRQAELFLQKAHALLAAEPGFNRRIIDQNRAFVYLQTGRYAQALASFDEALRTATSADYLVIANKALCLLKLNRLSEARATMQQSMTAYRAVCAHTKGYTDSYFLAIHYRDLGAYYHKKRLFTTAIRQFRQSLAVADPTNRAGRSEAWRFMGQTLQEQGKVDQAVNCFQQAIHWAHPSFRNPDPYTNPAKTQTWLARELFRALTAKAGALAQLGLLRADHRALDASFDTYLRAIDLAEQMRRSYQTDWGRLFFTETAFDTYLKALEVTQQLYRQTGQPRYREALFTIAEQSRAATLTSLVREAGLKLRTLPTQERTAERALLDQLSGLQSSLGYETDSLKRRQTEQLLNETELAHSRLLTRFEHDYPAYYQLKYAPTAVSTATVQRWLPDTNTLLLSYTLLSNQLLMQAIDKGRVSIHTVPVDGRFFALVRQFRGALGTSPGGRQYAGHKAAMALYTYLIAPLRDELRGKQRLLILRDGVLNLLPFEVLAPKTGTYLLQTHTISYGYSAHWLLLMANHHPTTTDRLAMAPFNEPVGEAGTYRAATLAVLPHSGSEVAGVRGDVLLGAAATRTAFLENYASKRLIHLATHAITDDREPLRSRVAFFPDQPAHLLSTEAIYNLNLQQTSLVVLSACETGAGKLQQGEGVLSLARAFNYAGARAVLTTLWNAHDEASAFLLTRFQQHLDKGAATDEALWQAKLDFLKSDLAPRYDHPYFWANFVLIGPAEVIETPPRRWLWGLLGTLGVGGLGWGVRQYHTRNRTRSRSAMGIG</sequence>
<dbReference type="eggNOG" id="COG4995">
    <property type="taxonomic scope" value="Bacteria"/>
</dbReference>
<evidence type="ECO:0000256" key="2">
    <source>
        <dbReference type="SAM" id="Phobius"/>
    </source>
</evidence>
<dbReference type="STRING" id="1166018.FAES_1403"/>
<feature type="chain" id="PRO_5003630193" evidence="3">
    <location>
        <begin position="24"/>
        <end position="941"/>
    </location>
</feature>
<dbReference type="Proteomes" id="UP000011058">
    <property type="component" value="Chromosome"/>
</dbReference>
<evidence type="ECO:0000256" key="3">
    <source>
        <dbReference type="SAM" id="SignalP"/>
    </source>
</evidence>
<proteinExistence type="predicted"/>
<dbReference type="PATRIC" id="fig|1166018.3.peg.3134"/>
<organism evidence="5 6">
    <name type="scientific">Fibrella aestuarina BUZ 2</name>
    <dbReference type="NCBI Taxonomy" id="1166018"/>
    <lineage>
        <taxon>Bacteria</taxon>
        <taxon>Pseudomonadati</taxon>
        <taxon>Bacteroidota</taxon>
        <taxon>Cytophagia</taxon>
        <taxon>Cytophagales</taxon>
        <taxon>Spirosomataceae</taxon>
        <taxon>Fibrella</taxon>
    </lineage>
</organism>
<dbReference type="SUPFAM" id="SSF48452">
    <property type="entry name" value="TPR-like"/>
    <property type="match status" value="2"/>
</dbReference>
<accession>I0K5L0</accession>
<evidence type="ECO:0000313" key="5">
    <source>
        <dbReference type="EMBL" id="CCG99413.1"/>
    </source>
</evidence>
<reference evidence="5 6" key="1">
    <citation type="journal article" date="2012" name="J. Bacteriol.">
        <title>Genome Sequence of Fibrella aestuarina BUZ 2T, a Filamentous Marine Bacterium.</title>
        <authorList>
            <person name="Filippini M."/>
            <person name="Qi W."/>
            <person name="Blom J."/>
            <person name="Goesmann A."/>
            <person name="Smits T.H."/>
            <person name="Bagheri H.C."/>
        </authorList>
    </citation>
    <scope>NUCLEOTIDE SEQUENCE [LARGE SCALE GENOMIC DNA]</scope>
    <source>
        <strain evidence="6">BUZ 2T</strain>
    </source>
</reference>
<dbReference type="InterPro" id="IPR019734">
    <property type="entry name" value="TPR_rpt"/>
</dbReference>
<dbReference type="PANTHER" id="PTHR10098:SF108">
    <property type="entry name" value="TETRATRICOPEPTIDE REPEAT PROTEIN 28"/>
    <property type="match status" value="1"/>
</dbReference>
<dbReference type="PROSITE" id="PS50005">
    <property type="entry name" value="TPR"/>
    <property type="match status" value="1"/>
</dbReference>
<dbReference type="Gene3D" id="1.25.40.10">
    <property type="entry name" value="Tetratricopeptide repeat domain"/>
    <property type="match status" value="3"/>
</dbReference>
<dbReference type="OrthoDB" id="9771112at2"/>
<evidence type="ECO:0000256" key="1">
    <source>
        <dbReference type="PROSITE-ProRule" id="PRU00339"/>
    </source>
</evidence>
<dbReference type="Pfam" id="PF13181">
    <property type="entry name" value="TPR_8"/>
    <property type="match status" value="1"/>
</dbReference>
<dbReference type="AlphaFoldDB" id="I0K5L0"/>
<dbReference type="Pfam" id="PF12770">
    <property type="entry name" value="CHAT"/>
    <property type="match status" value="1"/>
</dbReference>
<dbReference type="HOGENOM" id="CLU_002404_2_0_10"/>
<keyword evidence="3" id="KW-0732">Signal</keyword>
<keyword evidence="2" id="KW-1133">Transmembrane helix</keyword>
<evidence type="ECO:0000313" key="6">
    <source>
        <dbReference type="Proteomes" id="UP000011058"/>
    </source>
</evidence>
<dbReference type="InterPro" id="IPR024983">
    <property type="entry name" value="CHAT_dom"/>
</dbReference>
<keyword evidence="6" id="KW-1185">Reference proteome</keyword>
<dbReference type="InterPro" id="IPR011990">
    <property type="entry name" value="TPR-like_helical_dom_sf"/>
</dbReference>
<keyword evidence="1" id="KW-0802">TPR repeat</keyword>
<feature type="domain" description="CHAT" evidence="4">
    <location>
        <begin position="620"/>
        <end position="894"/>
    </location>
</feature>
<feature type="repeat" description="TPR" evidence="1">
    <location>
        <begin position="315"/>
        <end position="348"/>
    </location>
</feature>
<dbReference type="RefSeq" id="WP_015330512.1">
    <property type="nucleotide sequence ID" value="NC_020054.1"/>
</dbReference>